<evidence type="ECO:0000256" key="1">
    <source>
        <dbReference type="SAM" id="Phobius"/>
    </source>
</evidence>
<dbReference type="Proteomes" id="UP000492821">
    <property type="component" value="Unassembled WGS sequence"/>
</dbReference>
<evidence type="ECO:0000313" key="2">
    <source>
        <dbReference type="Proteomes" id="UP000492821"/>
    </source>
</evidence>
<proteinExistence type="predicted"/>
<feature type="transmembrane region" description="Helical" evidence="1">
    <location>
        <begin position="20"/>
        <end position="39"/>
    </location>
</feature>
<dbReference type="AlphaFoldDB" id="A0A7E4W1L5"/>
<evidence type="ECO:0000313" key="3">
    <source>
        <dbReference type="WBParaSite" id="Pan_g5296.t1"/>
    </source>
</evidence>
<sequence length="319" mass="36517">MQIQPLINTPRCSNVPLQKVYGTAKYVITMMLIVAVFISTKIDLPFRRRFAMVTLFSENHICEAIHSCMTFSTFPKIVSGEIQVFAFYSSDVTPKSLKAYKKACPSVHLHQMDFTGVPEYIKDLSNYRFKYLMVNKILPSFDAVLYIDASIILKPSKKGDDLANIINSVFTDFKHTGFRTFHRSFHSNYPVTHENMYNFFNITQKEMKKTKQIQSGTYVVANSPQGNEVFKGLIDCAIEPGCMAPPGATAKCNMQHIQRNDAITCHRFDQSAMNMRLIELYGTNPSNYYLPSDMIAISRAEMVVNKKAYRRVCDRYFES</sequence>
<reference evidence="2" key="1">
    <citation type="journal article" date="2013" name="Genetics">
        <title>The draft genome and transcriptome of Panagrellus redivivus are shaped by the harsh demands of a free-living lifestyle.</title>
        <authorList>
            <person name="Srinivasan J."/>
            <person name="Dillman A.R."/>
            <person name="Macchietto M.G."/>
            <person name="Heikkinen L."/>
            <person name="Lakso M."/>
            <person name="Fracchia K.M."/>
            <person name="Antoshechkin I."/>
            <person name="Mortazavi A."/>
            <person name="Wong G."/>
            <person name="Sternberg P.W."/>
        </authorList>
    </citation>
    <scope>NUCLEOTIDE SEQUENCE [LARGE SCALE GENOMIC DNA]</scope>
    <source>
        <strain evidence="2">MT8872</strain>
    </source>
</reference>
<organism evidence="2 3">
    <name type="scientific">Panagrellus redivivus</name>
    <name type="common">Microworm</name>
    <dbReference type="NCBI Taxonomy" id="6233"/>
    <lineage>
        <taxon>Eukaryota</taxon>
        <taxon>Metazoa</taxon>
        <taxon>Ecdysozoa</taxon>
        <taxon>Nematoda</taxon>
        <taxon>Chromadorea</taxon>
        <taxon>Rhabditida</taxon>
        <taxon>Tylenchina</taxon>
        <taxon>Panagrolaimomorpha</taxon>
        <taxon>Panagrolaimoidea</taxon>
        <taxon>Panagrolaimidae</taxon>
        <taxon>Panagrellus</taxon>
    </lineage>
</organism>
<keyword evidence="1" id="KW-0812">Transmembrane</keyword>
<keyword evidence="1" id="KW-1133">Transmembrane helix</keyword>
<protein>
    <submittedName>
        <fullName evidence="3">Glycosyltransferase family 92 protein</fullName>
    </submittedName>
</protein>
<name>A0A7E4W1L5_PANRE</name>
<keyword evidence="2" id="KW-1185">Reference proteome</keyword>
<keyword evidence="1" id="KW-0472">Membrane</keyword>
<reference evidence="3" key="2">
    <citation type="submission" date="2020-10" db="UniProtKB">
        <authorList>
            <consortium name="WormBaseParasite"/>
        </authorList>
    </citation>
    <scope>IDENTIFICATION</scope>
</reference>
<dbReference type="PANTHER" id="PTHR31389:SF4">
    <property type="entry name" value="LD39211P"/>
    <property type="match status" value="1"/>
</dbReference>
<accession>A0A7E4W1L5</accession>
<dbReference type="PANTHER" id="PTHR31389">
    <property type="entry name" value="LD39211P"/>
    <property type="match status" value="1"/>
</dbReference>
<dbReference type="WBParaSite" id="Pan_g5296.t1">
    <property type="protein sequence ID" value="Pan_g5296.t1"/>
    <property type="gene ID" value="Pan_g5296"/>
</dbReference>